<dbReference type="AlphaFoldDB" id="A0A1X9STS3"/>
<protein>
    <submittedName>
        <fullName evidence="1">Uncharacterized protein</fullName>
    </submittedName>
</protein>
<proteinExistence type="predicted"/>
<name>A0A1X9STS3_9BACT</name>
<dbReference type="STRING" id="1660064.CIGN_1435"/>
<reference evidence="1 2" key="1">
    <citation type="journal article" date="2017" name="Genome Biol. Evol.">
        <title>Comparative Genomic Analysis Identifies a Campylobacter Clade Deficient in Selenium Metabolism.</title>
        <authorList>
            <person name="Miller W.G."/>
            <person name="Yee E."/>
            <person name="Lopes B.S."/>
            <person name="Chapman M.H."/>
            <person name="Huynh S."/>
            <person name="Bono J.L."/>
            <person name="Parker C.T."/>
            <person name="Strachan N.J.C."/>
            <person name="Forbes K.J."/>
        </authorList>
    </citation>
    <scope>NUCLEOTIDE SEQUENCE [LARGE SCALE GENOMIC DNA]</scope>
    <source>
        <strain evidence="1 2">NCTC 13003</strain>
    </source>
</reference>
<dbReference type="KEGG" id="cdev:CIGN_1435"/>
<organism evidence="1 2">
    <name type="scientific">Campylobacter devanensis</name>
    <dbReference type="NCBI Taxonomy" id="3161138"/>
    <lineage>
        <taxon>Bacteria</taxon>
        <taxon>Pseudomonadati</taxon>
        <taxon>Campylobacterota</taxon>
        <taxon>Epsilonproteobacteria</taxon>
        <taxon>Campylobacterales</taxon>
        <taxon>Campylobacteraceae</taxon>
        <taxon>Campylobacter</taxon>
    </lineage>
</organism>
<evidence type="ECO:0000313" key="2">
    <source>
        <dbReference type="Proteomes" id="UP000194309"/>
    </source>
</evidence>
<dbReference type="Proteomes" id="UP000194309">
    <property type="component" value="Chromosome"/>
</dbReference>
<sequence>MKILSLASKLSLQSPKLVDKFKNDEIMVISPLDDSINANFIKCEIGAISYALALIGLEFGFGGEFWDELDCGELSGESNIGEEELPSICEFIKNCDICVISDEIFESNESSVKAILSLFKGKFGFKIVNLNGDEVELNGELVELEAIPSYDSAVVFTHPHCDEFRAGNYFGIAAKLKDGDEINIHLRQKDIKAKLSIDKSIKGTIGFLGFEGAKYGFEVLKFSPLVG</sequence>
<keyword evidence="2" id="KW-1185">Reference proteome</keyword>
<gene>
    <name evidence="1" type="ORF">CIGN_1435</name>
</gene>
<dbReference type="OrthoDB" id="5360624at2"/>
<accession>A0A1X9STS3</accession>
<evidence type="ECO:0000313" key="1">
    <source>
        <dbReference type="EMBL" id="ARQ99679.1"/>
    </source>
</evidence>
<accession>A0A381DBR3</accession>
<dbReference type="EMBL" id="CP018788">
    <property type="protein sequence ID" value="ARQ99679.1"/>
    <property type="molecule type" value="Genomic_DNA"/>
</dbReference>